<keyword evidence="2" id="KW-1185">Reference proteome</keyword>
<sequence>MENQNKYMYIDVYFAPYRTFSLSALFPESIFAQFQRLRNDFAYTCCTSRAIELDKQCISRLRYSSDCITSFLRPARRRLLWMEVLVNEARPRPSWSPRGSLRAVRVLDLRVL</sequence>
<evidence type="ECO:0000313" key="2">
    <source>
        <dbReference type="Proteomes" id="UP000299102"/>
    </source>
</evidence>
<dbReference type="Proteomes" id="UP000299102">
    <property type="component" value="Unassembled WGS sequence"/>
</dbReference>
<proteinExistence type="predicted"/>
<gene>
    <name evidence="1" type="ORF">EVAR_58777_1</name>
</gene>
<organism evidence="1 2">
    <name type="scientific">Eumeta variegata</name>
    <name type="common">Bagworm moth</name>
    <name type="synonym">Eumeta japonica</name>
    <dbReference type="NCBI Taxonomy" id="151549"/>
    <lineage>
        <taxon>Eukaryota</taxon>
        <taxon>Metazoa</taxon>
        <taxon>Ecdysozoa</taxon>
        <taxon>Arthropoda</taxon>
        <taxon>Hexapoda</taxon>
        <taxon>Insecta</taxon>
        <taxon>Pterygota</taxon>
        <taxon>Neoptera</taxon>
        <taxon>Endopterygota</taxon>
        <taxon>Lepidoptera</taxon>
        <taxon>Glossata</taxon>
        <taxon>Ditrysia</taxon>
        <taxon>Tineoidea</taxon>
        <taxon>Psychidae</taxon>
        <taxon>Oiketicinae</taxon>
        <taxon>Eumeta</taxon>
    </lineage>
</organism>
<reference evidence="1 2" key="1">
    <citation type="journal article" date="2019" name="Commun. Biol.">
        <title>The bagworm genome reveals a unique fibroin gene that provides high tensile strength.</title>
        <authorList>
            <person name="Kono N."/>
            <person name="Nakamura H."/>
            <person name="Ohtoshi R."/>
            <person name="Tomita M."/>
            <person name="Numata K."/>
            <person name="Arakawa K."/>
        </authorList>
    </citation>
    <scope>NUCLEOTIDE SEQUENCE [LARGE SCALE GENOMIC DNA]</scope>
</reference>
<dbReference type="AlphaFoldDB" id="A0A4C1YH52"/>
<comment type="caution">
    <text evidence="1">The sequence shown here is derived from an EMBL/GenBank/DDBJ whole genome shotgun (WGS) entry which is preliminary data.</text>
</comment>
<evidence type="ECO:0000313" key="1">
    <source>
        <dbReference type="EMBL" id="GBP75496.1"/>
    </source>
</evidence>
<protein>
    <submittedName>
        <fullName evidence="1">Uncharacterized protein</fullName>
    </submittedName>
</protein>
<dbReference type="EMBL" id="BGZK01001251">
    <property type="protein sequence ID" value="GBP75496.1"/>
    <property type="molecule type" value="Genomic_DNA"/>
</dbReference>
<accession>A0A4C1YH52</accession>
<name>A0A4C1YH52_EUMVA</name>